<dbReference type="Pfam" id="PF03098">
    <property type="entry name" value="An_peroxidase"/>
    <property type="match status" value="1"/>
</dbReference>
<comment type="cofactor">
    <cofactor evidence="1">
        <name>Ca(2+)</name>
        <dbReference type="ChEBI" id="CHEBI:29108"/>
    </cofactor>
</comment>
<dbReference type="GO" id="GO:0006979">
    <property type="term" value="P:response to oxidative stress"/>
    <property type="evidence" value="ECO:0007669"/>
    <property type="project" value="InterPro"/>
</dbReference>
<feature type="region of interest" description="Disordered" evidence="14">
    <location>
        <begin position="61"/>
        <end position="130"/>
    </location>
</feature>
<dbReference type="InterPro" id="IPR050783">
    <property type="entry name" value="Oxylipin_biosynth_metab"/>
</dbReference>
<dbReference type="PANTHER" id="PTHR11903">
    <property type="entry name" value="PROSTAGLANDIN G/H SYNTHASE"/>
    <property type="match status" value="1"/>
</dbReference>
<keyword evidence="12" id="KW-0443">Lipid metabolism</keyword>
<dbReference type="GO" id="GO:0020037">
    <property type="term" value="F:heme binding"/>
    <property type="evidence" value="ECO:0007669"/>
    <property type="project" value="InterPro"/>
</dbReference>
<protein>
    <submittedName>
        <fullName evidence="15">Animal haem peroxidase superfamily</fullName>
    </submittedName>
</protein>
<keyword evidence="11" id="KW-0408">Iron</keyword>
<evidence type="ECO:0000256" key="6">
    <source>
        <dbReference type="ARBA" id="ARBA00022767"/>
    </source>
</evidence>
<keyword evidence="3 15" id="KW-0575">Peroxidase</keyword>
<evidence type="ECO:0000256" key="5">
    <source>
        <dbReference type="ARBA" id="ARBA00022723"/>
    </source>
</evidence>
<dbReference type="GO" id="GO:0005737">
    <property type="term" value="C:cytoplasm"/>
    <property type="evidence" value="ECO:0007669"/>
    <property type="project" value="TreeGrafter"/>
</dbReference>
<evidence type="ECO:0000256" key="7">
    <source>
        <dbReference type="ARBA" id="ARBA00022821"/>
    </source>
</evidence>
<organism evidence="15 16">
    <name type="scientific">Coleofasciculus chthonoplastes PCC 7420</name>
    <dbReference type="NCBI Taxonomy" id="118168"/>
    <lineage>
        <taxon>Bacteria</taxon>
        <taxon>Bacillati</taxon>
        <taxon>Cyanobacteriota</taxon>
        <taxon>Cyanophyceae</taxon>
        <taxon>Coleofasciculales</taxon>
        <taxon>Coleofasciculaceae</taxon>
        <taxon>Coleofasciculus</taxon>
    </lineage>
</organism>
<keyword evidence="9" id="KW-0223">Dioxygenase</keyword>
<dbReference type="GO" id="GO:0006633">
    <property type="term" value="P:fatty acid biosynthetic process"/>
    <property type="evidence" value="ECO:0007669"/>
    <property type="project" value="UniProtKB-KW"/>
</dbReference>
<dbReference type="InterPro" id="IPR034815">
    <property type="entry name" value="A_dioxygenase"/>
</dbReference>
<keyword evidence="4" id="KW-0349">Heme</keyword>
<keyword evidence="6" id="KW-0925">Oxylipin biosynthesis</keyword>
<dbReference type="GO" id="GO:0046872">
    <property type="term" value="F:metal ion binding"/>
    <property type="evidence" value="ECO:0007669"/>
    <property type="project" value="UniProtKB-KW"/>
</dbReference>
<dbReference type="EMBL" id="DS989849">
    <property type="protein sequence ID" value="EDX75380.1"/>
    <property type="molecule type" value="Genomic_DNA"/>
</dbReference>
<evidence type="ECO:0000313" key="15">
    <source>
        <dbReference type="EMBL" id="EDX75380.1"/>
    </source>
</evidence>
<dbReference type="GO" id="GO:0004601">
    <property type="term" value="F:peroxidase activity"/>
    <property type="evidence" value="ECO:0007669"/>
    <property type="project" value="UniProtKB-KW"/>
</dbReference>
<evidence type="ECO:0000256" key="3">
    <source>
        <dbReference type="ARBA" id="ARBA00022559"/>
    </source>
</evidence>
<evidence type="ECO:0000256" key="11">
    <source>
        <dbReference type="ARBA" id="ARBA00023004"/>
    </source>
</evidence>
<dbReference type="SUPFAM" id="SSF48113">
    <property type="entry name" value="Heme-dependent peroxidases"/>
    <property type="match status" value="1"/>
</dbReference>
<evidence type="ECO:0000256" key="13">
    <source>
        <dbReference type="ARBA" id="ARBA00023160"/>
    </source>
</evidence>
<keyword evidence="7" id="KW-0611">Plant defense</keyword>
<evidence type="ECO:0000256" key="4">
    <source>
        <dbReference type="ARBA" id="ARBA00022617"/>
    </source>
</evidence>
<keyword evidence="10" id="KW-0560">Oxidoreductase</keyword>
<evidence type="ECO:0000256" key="12">
    <source>
        <dbReference type="ARBA" id="ARBA00023098"/>
    </source>
</evidence>
<evidence type="ECO:0000256" key="2">
    <source>
        <dbReference type="ARBA" id="ARBA00022516"/>
    </source>
</evidence>
<gene>
    <name evidence="15" type="ORF">MC7420_1298</name>
</gene>
<evidence type="ECO:0000256" key="8">
    <source>
        <dbReference type="ARBA" id="ARBA00022832"/>
    </source>
</evidence>
<dbReference type="GO" id="GO:0031408">
    <property type="term" value="P:oxylipin biosynthetic process"/>
    <property type="evidence" value="ECO:0007669"/>
    <property type="project" value="UniProtKB-KW"/>
</dbReference>
<dbReference type="PeroxiBase" id="7240">
    <property type="entry name" value="MchtCyOx"/>
</dbReference>
<dbReference type="PRINTS" id="PR00457">
    <property type="entry name" value="ANPEROXIDASE"/>
</dbReference>
<dbReference type="GO" id="GO:0004666">
    <property type="term" value="F:prostaglandin-endoperoxide synthase activity"/>
    <property type="evidence" value="ECO:0007669"/>
    <property type="project" value="TreeGrafter"/>
</dbReference>
<dbReference type="CDD" id="cd09818">
    <property type="entry name" value="PIOX_like"/>
    <property type="match status" value="1"/>
</dbReference>
<proteinExistence type="predicted"/>
<keyword evidence="13" id="KW-0275">Fatty acid biosynthesis</keyword>
<evidence type="ECO:0000256" key="10">
    <source>
        <dbReference type="ARBA" id="ARBA00023002"/>
    </source>
</evidence>
<reference evidence="15 16" key="1">
    <citation type="submission" date="2008-07" db="EMBL/GenBank/DDBJ databases">
        <authorList>
            <person name="Tandeau de Marsac N."/>
            <person name="Ferriera S."/>
            <person name="Johnson J."/>
            <person name="Kravitz S."/>
            <person name="Beeson K."/>
            <person name="Sutton G."/>
            <person name="Rogers Y.-H."/>
            <person name="Friedman R."/>
            <person name="Frazier M."/>
            <person name="Venter J.C."/>
        </authorList>
    </citation>
    <scope>NUCLEOTIDE SEQUENCE [LARGE SCALE GENOMIC DNA]</scope>
    <source>
        <strain evidence="15 16">PCC 7420</strain>
    </source>
</reference>
<keyword evidence="2" id="KW-0444">Lipid biosynthesis</keyword>
<dbReference type="PANTHER" id="PTHR11903:SF11">
    <property type="entry name" value="ALPHA-DIOXYGENASE 1"/>
    <property type="match status" value="1"/>
</dbReference>
<dbReference type="Proteomes" id="UP000003835">
    <property type="component" value="Unassembled WGS sequence"/>
</dbReference>
<evidence type="ECO:0000256" key="9">
    <source>
        <dbReference type="ARBA" id="ARBA00022964"/>
    </source>
</evidence>
<evidence type="ECO:0000256" key="1">
    <source>
        <dbReference type="ARBA" id="ARBA00001913"/>
    </source>
</evidence>
<dbReference type="GO" id="GO:0006952">
    <property type="term" value="P:defense response"/>
    <property type="evidence" value="ECO:0007669"/>
    <property type="project" value="UniProtKB-KW"/>
</dbReference>
<dbReference type="STRING" id="118168.MC7420_1298"/>
<keyword evidence="8" id="KW-0276">Fatty acid metabolism</keyword>
<dbReference type="InterPro" id="IPR037120">
    <property type="entry name" value="Haem_peroxidase_sf_animal"/>
</dbReference>
<dbReference type="InterPro" id="IPR019791">
    <property type="entry name" value="Haem_peroxidase_animal"/>
</dbReference>
<dbReference type="Gene3D" id="1.10.640.10">
    <property type="entry name" value="Haem peroxidase domain superfamily, animal type"/>
    <property type="match status" value="1"/>
</dbReference>
<dbReference type="eggNOG" id="COG2373">
    <property type="taxonomic scope" value="Bacteria"/>
</dbReference>
<sequence length="618" mass="70899">MILVPIADRIVKYCIQIKGINTMTKSSKSGRGQQKPWHQFPVPLALVKLFKFRNRLREENLHDTAKLPTQGEGTQPTPSPDSDHLKIRTADGSFNDLEQPEMGRAGSRFGRNVPLQYTHPDQKNLLEPNPRTISRQLLTRDEFVPASTLNLHAASWIQFQTHDWFAHGGTFDQKFEIPLEADDPWPQEYRPLEVGATLPDSTRPDEDTKNPPTFLNRVTHWWDASQIYGSDQETIDKLRTHGDGKLIIGDDNLLPINPENGVDLVGFDENWWVGLTMLHTLFVKEHNTICDHLKNEYPDWTDDDLFNHARLINAALLAKIHTVEWTPAILGHPALEIAMKANWWGLLGPHVKRLFGRIGEGELLSGIVGSATDHHTAPYYLTEEFVSVYRMHPLMPDEFEFYSLDNGELRFTENLFEVSGNRSRNLVDKVGMPDLFYSFGITHPGAITLHNYPRFLQQLVRDNGEVFDLAAVDILRDRERGVPRYNQFRELIGRERVKTFEDITENPQWAKELRDVYNNDINSVDLMVGMFAENPPAGFGFSDTAFRIFILMASRRLKSDRFFTKDYTAEVYTQWGLDWIDNNSMLSVLRRHYPTVSPALFGVQNAFAPWRKVGVSGY</sequence>
<keyword evidence="16" id="KW-1185">Reference proteome</keyword>
<evidence type="ECO:0000256" key="14">
    <source>
        <dbReference type="SAM" id="MobiDB-lite"/>
    </source>
</evidence>
<keyword evidence="5" id="KW-0479">Metal-binding</keyword>
<name>B4VRE6_9CYAN</name>
<accession>B4VRE6</accession>
<dbReference type="SMR" id="B4VRE6"/>
<dbReference type="InterPro" id="IPR010255">
    <property type="entry name" value="Haem_peroxidase_sf"/>
</dbReference>
<evidence type="ECO:0000313" key="16">
    <source>
        <dbReference type="Proteomes" id="UP000003835"/>
    </source>
</evidence>
<dbReference type="AlphaFoldDB" id="B4VRE6"/>
<dbReference type="GO" id="GO:0016702">
    <property type="term" value="F:oxidoreductase activity, acting on single donors with incorporation of molecular oxygen, incorporation of two atoms of oxygen"/>
    <property type="evidence" value="ECO:0007669"/>
    <property type="project" value="TreeGrafter"/>
</dbReference>
<dbReference type="PROSITE" id="PS50292">
    <property type="entry name" value="PEROXIDASE_3"/>
    <property type="match status" value="1"/>
</dbReference>
<dbReference type="HOGENOM" id="CLU_033051_0_0_3"/>